<dbReference type="InterPro" id="IPR042094">
    <property type="entry name" value="T2SS_GspF_sf"/>
</dbReference>
<dbReference type="AlphaFoldDB" id="A0A1N6DJJ0"/>
<feature type="transmembrane region" description="Helical" evidence="6">
    <location>
        <begin position="6"/>
        <end position="26"/>
    </location>
</feature>
<feature type="transmembrane region" description="Helical" evidence="6">
    <location>
        <begin position="139"/>
        <end position="160"/>
    </location>
</feature>
<keyword evidence="9" id="KW-1185">Reference proteome</keyword>
<evidence type="ECO:0000256" key="1">
    <source>
        <dbReference type="ARBA" id="ARBA00004651"/>
    </source>
</evidence>
<dbReference type="STRING" id="232089.SAMN05443544_0321"/>
<dbReference type="Proteomes" id="UP000184699">
    <property type="component" value="Unassembled WGS sequence"/>
</dbReference>
<dbReference type="Pfam" id="PF00482">
    <property type="entry name" value="T2SSF"/>
    <property type="match status" value="1"/>
</dbReference>
<evidence type="ECO:0000313" key="8">
    <source>
        <dbReference type="EMBL" id="SIN70928.1"/>
    </source>
</evidence>
<comment type="subcellular location">
    <subcellularLocation>
        <location evidence="1">Cell membrane</location>
        <topology evidence="1">Multi-pass membrane protein</topology>
    </subcellularLocation>
</comment>
<dbReference type="Gene3D" id="1.20.81.30">
    <property type="entry name" value="Type II secretion system (T2SS), domain F"/>
    <property type="match status" value="1"/>
</dbReference>
<dbReference type="InterPro" id="IPR018076">
    <property type="entry name" value="T2SS_GspF_dom"/>
</dbReference>
<evidence type="ECO:0000313" key="9">
    <source>
        <dbReference type="Proteomes" id="UP000184699"/>
    </source>
</evidence>
<evidence type="ECO:0000259" key="7">
    <source>
        <dbReference type="Pfam" id="PF00482"/>
    </source>
</evidence>
<keyword evidence="3 6" id="KW-0812">Transmembrane</keyword>
<proteinExistence type="predicted"/>
<keyword evidence="2" id="KW-1003">Cell membrane</keyword>
<gene>
    <name evidence="8" type="ORF">SAMN05443544_0321</name>
</gene>
<feature type="domain" description="Type II secretion system protein GspF" evidence="7">
    <location>
        <begin position="180"/>
        <end position="306"/>
    </location>
</feature>
<dbReference type="EMBL" id="FSRJ01000001">
    <property type="protein sequence ID" value="SIN70928.1"/>
    <property type="molecule type" value="Genomic_DNA"/>
</dbReference>
<sequence>MVPLNSVPALGLLCGAVLGLGLWLVVSTVPRIGRPKLIERVAPYVADISGEARSLLAHRPADPTPVLGLFTRPIIRAVRTIASEWLGGADTIARRLRQAGSTASVERFRGEQLAWGAGAFAIGATMAILAPSFSALPVIARIAMPFLAAALGVIVRDWVLQRAARRRLARISAELPTVLEFLTLSLTAGEGMLDAIRRVARLGNGAGVLPTEFAATVASVGTGVPLGQALVRLRDDLDHPALSRALDQVLGALERGAPLSSVLRSQAGDAREEAKRTIIEQAGRKEVAMLVPLIFLILPVTIAFALFPGYLVLQAGF</sequence>
<dbReference type="PANTHER" id="PTHR35007:SF4">
    <property type="entry name" value="CONSERVED TRANSMEMBRANE PROTEIN-RELATED"/>
    <property type="match status" value="1"/>
</dbReference>
<evidence type="ECO:0000256" key="6">
    <source>
        <dbReference type="SAM" id="Phobius"/>
    </source>
</evidence>
<keyword evidence="4 6" id="KW-1133">Transmembrane helix</keyword>
<evidence type="ECO:0000256" key="3">
    <source>
        <dbReference type="ARBA" id="ARBA00022692"/>
    </source>
</evidence>
<keyword evidence="5 6" id="KW-0472">Membrane</keyword>
<accession>A0A1N6DJJ0</accession>
<name>A0A1N6DJJ0_9MICO</name>
<feature type="transmembrane region" description="Helical" evidence="6">
    <location>
        <begin position="287"/>
        <end position="313"/>
    </location>
</feature>
<reference evidence="9" key="1">
    <citation type="submission" date="2016-11" db="EMBL/GenBank/DDBJ databases">
        <authorList>
            <person name="Varghese N."/>
            <person name="Submissions S."/>
        </authorList>
    </citation>
    <scope>NUCLEOTIDE SEQUENCE [LARGE SCALE GENOMIC DNA]</scope>
    <source>
        <strain evidence="9">DSM 8595</strain>
    </source>
</reference>
<dbReference type="GO" id="GO:0005886">
    <property type="term" value="C:plasma membrane"/>
    <property type="evidence" value="ECO:0007669"/>
    <property type="project" value="UniProtKB-SubCell"/>
</dbReference>
<feature type="transmembrane region" description="Helical" evidence="6">
    <location>
        <begin position="113"/>
        <end position="133"/>
    </location>
</feature>
<protein>
    <submittedName>
        <fullName evidence="8">Tight adherence protein C</fullName>
    </submittedName>
</protein>
<evidence type="ECO:0000256" key="4">
    <source>
        <dbReference type="ARBA" id="ARBA00022989"/>
    </source>
</evidence>
<evidence type="ECO:0000256" key="5">
    <source>
        <dbReference type="ARBA" id="ARBA00023136"/>
    </source>
</evidence>
<evidence type="ECO:0000256" key="2">
    <source>
        <dbReference type="ARBA" id="ARBA00022475"/>
    </source>
</evidence>
<dbReference type="RefSeq" id="WP_074258630.1">
    <property type="nucleotide sequence ID" value="NZ_FSRJ01000001.1"/>
</dbReference>
<dbReference type="PANTHER" id="PTHR35007">
    <property type="entry name" value="INTEGRAL MEMBRANE PROTEIN-RELATED"/>
    <property type="match status" value="1"/>
</dbReference>
<organism evidence="8 9">
    <name type="scientific">Agromyces cerinus subsp. cerinus</name>
    <dbReference type="NCBI Taxonomy" id="232089"/>
    <lineage>
        <taxon>Bacteria</taxon>
        <taxon>Bacillati</taxon>
        <taxon>Actinomycetota</taxon>
        <taxon>Actinomycetes</taxon>
        <taxon>Micrococcales</taxon>
        <taxon>Microbacteriaceae</taxon>
        <taxon>Agromyces</taxon>
    </lineage>
</organism>